<evidence type="ECO:0000313" key="3">
    <source>
        <dbReference type="Proteomes" id="UP000230821"/>
    </source>
</evidence>
<comment type="caution">
    <text evidence="2">The sequence shown here is derived from an EMBL/GenBank/DDBJ whole genome shotgun (WGS) entry which is preliminary data.</text>
</comment>
<evidence type="ECO:0008006" key="4">
    <source>
        <dbReference type="Google" id="ProtNLM"/>
    </source>
</evidence>
<dbReference type="AlphaFoldDB" id="A0A2G6K831"/>
<protein>
    <recommendedName>
        <fullName evidence="4">Prepilin-type N-terminal cleavage/methylation domain-containing protein</fullName>
    </recommendedName>
</protein>
<keyword evidence="1" id="KW-1133">Transmembrane helix</keyword>
<keyword evidence="1" id="KW-0812">Transmembrane</keyword>
<organism evidence="2 3">
    <name type="scientific">candidate division KSB3 bacterium</name>
    <dbReference type="NCBI Taxonomy" id="2044937"/>
    <lineage>
        <taxon>Bacteria</taxon>
        <taxon>candidate division KSB3</taxon>
    </lineage>
</organism>
<dbReference type="Proteomes" id="UP000230821">
    <property type="component" value="Unassembled WGS sequence"/>
</dbReference>
<feature type="transmembrane region" description="Helical" evidence="1">
    <location>
        <begin position="12"/>
        <end position="38"/>
    </location>
</feature>
<proteinExistence type="predicted"/>
<accession>A0A2G6K831</accession>
<dbReference type="InterPro" id="IPR012902">
    <property type="entry name" value="N_methyl_site"/>
</dbReference>
<evidence type="ECO:0000256" key="1">
    <source>
        <dbReference type="SAM" id="Phobius"/>
    </source>
</evidence>
<gene>
    <name evidence="2" type="ORF">CSA56_17320</name>
</gene>
<sequence length="247" mass="27509">MRTYRKNERGVTLIELLVAGAILTIGLIPIVRVLMYGLQTSSRANKLTLATNLARDLSEEIRTQAFSEEFVYPDPQCVATDAYPRKPSIAQCFGTEAGENSATTAANGGRVSVFDDVDDYIGWCRGKECPGEPPLETFDGLQYDGTQGYPAYNGFTRRVRIHNLDIKYRNVSEFYADPFSSYTSRDGTQYIKRYDFDNWSSLARLSGGDLASGLTAMKRIEVRVTYSGPTIQDLEVVDVSYAVMPIL</sequence>
<name>A0A2G6K831_9BACT</name>
<keyword evidence="1" id="KW-0472">Membrane</keyword>
<dbReference type="EMBL" id="PDSK01000129">
    <property type="protein sequence ID" value="PIE31785.1"/>
    <property type="molecule type" value="Genomic_DNA"/>
</dbReference>
<dbReference type="Pfam" id="PF07963">
    <property type="entry name" value="N_methyl"/>
    <property type="match status" value="1"/>
</dbReference>
<evidence type="ECO:0000313" key="2">
    <source>
        <dbReference type="EMBL" id="PIE31785.1"/>
    </source>
</evidence>
<reference evidence="2 3" key="1">
    <citation type="submission" date="2017-10" db="EMBL/GenBank/DDBJ databases">
        <title>Novel microbial diversity and functional potential in the marine mammal oral microbiome.</title>
        <authorList>
            <person name="Dudek N.K."/>
            <person name="Sun C.L."/>
            <person name="Burstein D."/>
            <person name="Kantor R.S."/>
            <person name="Aliaga Goltsman D.S."/>
            <person name="Bik E.M."/>
            <person name="Thomas B.C."/>
            <person name="Banfield J.F."/>
            <person name="Relman D.A."/>
        </authorList>
    </citation>
    <scope>NUCLEOTIDE SEQUENCE [LARGE SCALE GENOMIC DNA]</scope>
    <source>
        <strain evidence="2">DOLJORAL78_47_16</strain>
    </source>
</reference>